<organism evidence="1 2">
    <name type="scientific">Alloacidobacterium dinghuense</name>
    <dbReference type="NCBI Taxonomy" id="2763107"/>
    <lineage>
        <taxon>Bacteria</taxon>
        <taxon>Pseudomonadati</taxon>
        <taxon>Acidobacteriota</taxon>
        <taxon>Terriglobia</taxon>
        <taxon>Terriglobales</taxon>
        <taxon>Acidobacteriaceae</taxon>
        <taxon>Alloacidobacterium</taxon>
    </lineage>
</organism>
<dbReference type="AlphaFoldDB" id="A0A7G8BEM9"/>
<reference evidence="1 2" key="1">
    <citation type="submission" date="2020-08" db="EMBL/GenBank/DDBJ databases">
        <title>Edaphobacter telluris sp. nov. and Acidobacterium dinghuensis sp. nov., two acidobacteria isolated from forest soil.</title>
        <authorList>
            <person name="Fu J."/>
            <person name="Qiu L."/>
        </authorList>
    </citation>
    <scope>NUCLEOTIDE SEQUENCE [LARGE SCALE GENOMIC DNA]</scope>
    <source>
        <strain evidence="1">4Y35</strain>
    </source>
</reference>
<dbReference type="GO" id="GO:0051603">
    <property type="term" value="P:proteolysis involved in protein catabolic process"/>
    <property type="evidence" value="ECO:0007669"/>
    <property type="project" value="InterPro"/>
</dbReference>
<dbReference type="InterPro" id="IPR001353">
    <property type="entry name" value="Proteasome_sua/b"/>
</dbReference>
<dbReference type="Proteomes" id="UP000515312">
    <property type="component" value="Chromosome"/>
</dbReference>
<dbReference type="RefSeq" id="WP_186741286.1">
    <property type="nucleotide sequence ID" value="NZ_CP060394.1"/>
</dbReference>
<dbReference type="EMBL" id="CP060394">
    <property type="protein sequence ID" value="QNI30999.1"/>
    <property type="molecule type" value="Genomic_DNA"/>
</dbReference>
<dbReference type="Pfam" id="PF00227">
    <property type="entry name" value="Proteasome"/>
    <property type="match status" value="1"/>
</dbReference>
<gene>
    <name evidence="1" type="ORF">H7849_18045</name>
</gene>
<dbReference type="KEGG" id="adin:H7849_18045"/>
<sequence>MENLVAGATADFPPNYRKRESLSILPVNSKRVKAMTIAVGFHCDDGIVIAADRQFTSQGFFKYHEEKFAFEDKGDLSTRIIFVFSGDPGLFKEAHQKIMGFLRLAELPTVDLVQQTVEGVLTSMGWKEHFLDNSLFMLVGVVEPFENPVLLVFNNRSLHQAGKGVQTIGCGDTSLIRYLGDHLYQESLKRSEGIALAAYLIKKATQYVDYCGEPIDVFCLDDYSGVVTVSQEEIKAAVQKMESQESQMYDLLIQKPFSSPTEP</sequence>
<dbReference type="Gene3D" id="3.60.20.10">
    <property type="entry name" value="Glutamine Phosphoribosylpyrophosphate, subunit 1, domain 1"/>
    <property type="match status" value="1"/>
</dbReference>
<dbReference type="InterPro" id="IPR029055">
    <property type="entry name" value="Ntn_hydrolases_N"/>
</dbReference>
<accession>A0A7G8BEM9</accession>
<evidence type="ECO:0000313" key="2">
    <source>
        <dbReference type="Proteomes" id="UP000515312"/>
    </source>
</evidence>
<dbReference type="CDD" id="cd01901">
    <property type="entry name" value="Ntn_hydrolase"/>
    <property type="match status" value="1"/>
</dbReference>
<keyword evidence="2" id="KW-1185">Reference proteome</keyword>
<dbReference type="GO" id="GO:0005839">
    <property type="term" value="C:proteasome core complex"/>
    <property type="evidence" value="ECO:0007669"/>
    <property type="project" value="InterPro"/>
</dbReference>
<evidence type="ECO:0000313" key="1">
    <source>
        <dbReference type="EMBL" id="QNI30999.1"/>
    </source>
</evidence>
<protein>
    <submittedName>
        <fullName evidence="1">Uncharacterized protein</fullName>
    </submittedName>
</protein>
<name>A0A7G8BEM9_9BACT</name>
<proteinExistence type="predicted"/>
<dbReference type="SUPFAM" id="SSF56235">
    <property type="entry name" value="N-terminal nucleophile aminohydrolases (Ntn hydrolases)"/>
    <property type="match status" value="1"/>
</dbReference>